<name>A0A0F8WX74_9ZZZZ</name>
<dbReference type="InterPro" id="IPR002052">
    <property type="entry name" value="DNA_methylase_N6_adenine_CS"/>
</dbReference>
<dbReference type="GO" id="GO:0003676">
    <property type="term" value="F:nucleic acid binding"/>
    <property type="evidence" value="ECO:0007669"/>
    <property type="project" value="InterPro"/>
</dbReference>
<dbReference type="InterPro" id="IPR029063">
    <property type="entry name" value="SAM-dependent_MTases_sf"/>
</dbReference>
<gene>
    <name evidence="1" type="ORF">LCGC14_3016030</name>
</gene>
<proteinExistence type="predicted"/>
<organism evidence="1">
    <name type="scientific">marine sediment metagenome</name>
    <dbReference type="NCBI Taxonomy" id="412755"/>
    <lineage>
        <taxon>unclassified sequences</taxon>
        <taxon>metagenomes</taxon>
        <taxon>ecological metagenomes</taxon>
    </lineage>
</organism>
<accession>A0A0F8WX74</accession>
<comment type="caution">
    <text evidence="1">The sequence shown here is derived from an EMBL/GenBank/DDBJ whole genome shotgun (WGS) entry which is preliminary data.</text>
</comment>
<reference evidence="1" key="1">
    <citation type="journal article" date="2015" name="Nature">
        <title>Complex archaea that bridge the gap between prokaryotes and eukaryotes.</title>
        <authorList>
            <person name="Spang A."/>
            <person name="Saw J.H."/>
            <person name="Jorgensen S.L."/>
            <person name="Zaremba-Niedzwiedzka K."/>
            <person name="Martijn J."/>
            <person name="Lind A.E."/>
            <person name="van Eijk R."/>
            <person name="Schleper C."/>
            <person name="Guy L."/>
            <person name="Ettema T.J."/>
        </authorList>
    </citation>
    <scope>NUCLEOTIDE SEQUENCE</scope>
</reference>
<dbReference type="AlphaFoldDB" id="A0A0F8WX74"/>
<sequence length="160" mass="18570">MPGRKKIVQRKRGRNNAKVGKGKIFNTSWIHSDYLEYWLETFCKDGNVLNVCSGESMFGLVRVDIDHESNATIYGDLFDILKHFKPESFKYVYCDPPFAIYTTGPNRFRWQFDLFTLVKPGGALITRRPKVSVNLPSTHHEYVVAEDSRPSLTFLRIDYK</sequence>
<dbReference type="EMBL" id="LAZR01062560">
    <property type="protein sequence ID" value="KKK61268.1"/>
    <property type="molecule type" value="Genomic_DNA"/>
</dbReference>
<evidence type="ECO:0008006" key="2">
    <source>
        <dbReference type="Google" id="ProtNLM"/>
    </source>
</evidence>
<dbReference type="GO" id="GO:0032259">
    <property type="term" value="P:methylation"/>
    <property type="evidence" value="ECO:0007669"/>
    <property type="project" value="InterPro"/>
</dbReference>
<dbReference type="GO" id="GO:0008168">
    <property type="term" value="F:methyltransferase activity"/>
    <property type="evidence" value="ECO:0007669"/>
    <property type="project" value="InterPro"/>
</dbReference>
<dbReference type="SUPFAM" id="SSF53335">
    <property type="entry name" value="S-adenosyl-L-methionine-dependent methyltransferases"/>
    <property type="match status" value="1"/>
</dbReference>
<evidence type="ECO:0000313" key="1">
    <source>
        <dbReference type="EMBL" id="KKK61268.1"/>
    </source>
</evidence>
<dbReference type="PROSITE" id="PS00092">
    <property type="entry name" value="N6_MTASE"/>
    <property type="match status" value="1"/>
</dbReference>
<protein>
    <recommendedName>
        <fullName evidence="2">DNA methylase N-4/N-6 domain-containing protein</fullName>
    </recommendedName>
</protein>